<dbReference type="AlphaFoldDB" id="A0A858Q7T6"/>
<dbReference type="InterPro" id="IPR036287">
    <property type="entry name" value="Rv1873-like_sf"/>
</dbReference>
<name>A0A858Q7T6_9GAMM</name>
<protein>
    <submittedName>
        <fullName evidence="1">DUF1810 family protein</fullName>
    </submittedName>
</protein>
<organism evidence="1 2">
    <name type="scientific">Methylococcus geothermalis</name>
    <dbReference type="NCBI Taxonomy" id="2681310"/>
    <lineage>
        <taxon>Bacteria</taxon>
        <taxon>Pseudomonadati</taxon>
        <taxon>Pseudomonadota</taxon>
        <taxon>Gammaproteobacteria</taxon>
        <taxon>Methylococcales</taxon>
        <taxon>Methylococcaceae</taxon>
        <taxon>Methylococcus</taxon>
    </lineage>
</organism>
<proteinExistence type="predicted"/>
<dbReference type="Pfam" id="PF08837">
    <property type="entry name" value="DUF1810"/>
    <property type="match status" value="1"/>
</dbReference>
<reference evidence="2" key="1">
    <citation type="submission" date="2019-12" db="EMBL/GenBank/DDBJ databases">
        <authorList>
            <person name="Awala S.I."/>
            <person name="Rhee S.K."/>
        </authorList>
    </citation>
    <scope>NUCLEOTIDE SEQUENCE [LARGE SCALE GENOMIC DNA]</scope>
    <source>
        <strain evidence="2">IM1</strain>
    </source>
</reference>
<evidence type="ECO:0000313" key="1">
    <source>
        <dbReference type="EMBL" id="QJD29887.1"/>
    </source>
</evidence>
<dbReference type="Proteomes" id="UP000503004">
    <property type="component" value="Chromosome"/>
</dbReference>
<keyword evidence="2" id="KW-1185">Reference proteome</keyword>
<accession>A0A858Q7T6</accession>
<dbReference type="RefSeq" id="WP_169603167.1">
    <property type="nucleotide sequence ID" value="NZ_CP046565.1"/>
</dbReference>
<dbReference type="KEGG" id="metu:GNH96_07805"/>
<dbReference type="SUPFAM" id="SSF140736">
    <property type="entry name" value="Rv1873-like"/>
    <property type="match status" value="1"/>
</dbReference>
<gene>
    <name evidence="1" type="ORF">GNH96_07805</name>
</gene>
<dbReference type="PIRSF" id="PIRSF008546">
    <property type="entry name" value="UCP008546"/>
    <property type="match status" value="1"/>
</dbReference>
<dbReference type="Gene3D" id="1.25.40.380">
    <property type="entry name" value="Protein of unknown function DUF1810"/>
    <property type="match status" value="1"/>
</dbReference>
<sequence length="150" mass="16910">MASKPPDPFDLDRFLTAQANEYENAIAELRAGRKRTHWMWYVFPQLRGLGFSPTSRFYAIGSAEEARAYLGHEVLGRRLRECVSVLDELKTDSAEEVFGRVDAAKLRSSLTLFEAVAAEKAPFTRALEKFFGGKRDDRSLAILATMTSMK</sequence>
<evidence type="ECO:0000313" key="2">
    <source>
        <dbReference type="Proteomes" id="UP000503004"/>
    </source>
</evidence>
<dbReference type="EMBL" id="CP046565">
    <property type="protein sequence ID" value="QJD29887.1"/>
    <property type="molecule type" value="Genomic_DNA"/>
</dbReference>
<dbReference type="InterPro" id="IPR014937">
    <property type="entry name" value="DUF1810"/>
</dbReference>